<organism evidence="1 2">
    <name type="scientific">Parelaphostrongylus tenuis</name>
    <name type="common">Meningeal worm</name>
    <dbReference type="NCBI Taxonomy" id="148309"/>
    <lineage>
        <taxon>Eukaryota</taxon>
        <taxon>Metazoa</taxon>
        <taxon>Ecdysozoa</taxon>
        <taxon>Nematoda</taxon>
        <taxon>Chromadorea</taxon>
        <taxon>Rhabditida</taxon>
        <taxon>Rhabditina</taxon>
        <taxon>Rhabditomorpha</taxon>
        <taxon>Strongyloidea</taxon>
        <taxon>Metastrongylidae</taxon>
        <taxon>Parelaphostrongylus</taxon>
    </lineage>
</organism>
<reference evidence="1" key="1">
    <citation type="submission" date="2021-06" db="EMBL/GenBank/DDBJ databases">
        <title>Parelaphostrongylus tenuis whole genome reference sequence.</title>
        <authorList>
            <person name="Garwood T.J."/>
            <person name="Larsen P.A."/>
            <person name="Fountain-Jones N.M."/>
            <person name="Garbe J.R."/>
            <person name="Macchietto M.G."/>
            <person name="Kania S.A."/>
            <person name="Gerhold R.W."/>
            <person name="Richards J.E."/>
            <person name="Wolf T.M."/>
        </authorList>
    </citation>
    <scope>NUCLEOTIDE SEQUENCE</scope>
    <source>
        <strain evidence="1">MNPRO001-30</strain>
        <tissue evidence="1">Meninges</tissue>
    </source>
</reference>
<gene>
    <name evidence="1" type="ORF">KIN20_025034</name>
</gene>
<evidence type="ECO:0000313" key="2">
    <source>
        <dbReference type="Proteomes" id="UP001196413"/>
    </source>
</evidence>
<dbReference type="Proteomes" id="UP001196413">
    <property type="component" value="Unassembled WGS sequence"/>
</dbReference>
<dbReference type="EMBL" id="JAHQIW010005082">
    <property type="protein sequence ID" value="KAJ1364851.1"/>
    <property type="molecule type" value="Genomic_DNA"/>
</dbReference>
<dbReference type="AlphaFoldDB" id="A0AAD5N899"/>
<protein>
    <submittedName>
        <fullName evidence="1">Uncharacterized protein</fullName>
    </submittedName>
</protein>
<sequence length="82" mass="9243">MAALATDGSTELSPEMKTNAVPHEVSWARKYEEFREQFLIVIREISKYYGYEVKAVDSAMRIILNSGEPHRSPPTELSGNAQ</sequence>
<evidence type="ECO:0000313" key="1">
    <source>
        <dbReference type="EMBL" id="KAJ1364851.1"/>
    </source>
</evidence>
<proteinExistence type="predicted"/>
<accession>A0AAD5N899</accession>
<keyword evidence="2" id="KW-1185">Reference proteome</keyword>
<comment type="caution">
    <text evidence="1">The sequence shown here is derived from an EMBL/GenBank/DDBJ whole genome shotgun (WGS) entry which is preliminary data.</text>
</comment>
<name>A0AAD5N899_PARTN</name>